<feature type="compositionally biased region" description="Polar residues" evidence="15">
    <location>
        <begin position="1022"/>
        <end position="1047"/>
    </location>
</feature>
<dbReference type="EMBL" id="KK113244">
    <property type="protein sequence ID" value="KFM59685.1"/>
    <property type="molecule type" value="Genomic_DNA"/>
</dbReference>
<dbReference type="GO" id="GO:0140694">
    <property type="term" value="P:membraneless organelle assembly"/>
    <property type="evidence" value="ECO:0007669"/>
    <property type="project" value="UniProtKB-ARBA"/>
</dbReference>
<dbReference type="InterPro" id="IPR000719">
    <property type="entry name" value="Prot_kinase_dom"/>
</dbReference>
<evidence type="ECO:0000256" key="14">
    <source>
        <dbReference type="ARBA" id="ARBA00061662"/>
    </source>
</evidence>
<dbReference type="FunFam" id="3.30.200.20:FF:001054">
    <property type="entry name" value="Serine/threonine-protein kinase WNK1"/>
    <property type="match status" value="1"/>
</dbReference>
<dbReference type="OrthoDB" id="6422852at2759"/>
<feature type="compositionally biased region" description="Low complexity" evidence="15">
    <location>
        <begin position="213"/>
        <end position="222"/>
    </location>
</feature>
<evidence type="ECO:0000256" key="10">
    <source>
        <dbReference type="ARBA" id="ARBA00022840"/>
    </source>
</evidence>
<gene>
    <name evidence="17" type="ORF">X975_13894</name>
</gene>
<feature type="compositionally biased region" description="Polar residues" evidence="15">
    <location>
        <begin position="1198"/>
        <end position="1209"/>
    </location>
</feature>
<dbReference type="GO" id="GO:0005524">
    <property type="term" value="F:ATP binding"/>
    <property type="evidence" value="ECO:0007669"/>
    <property type="project" value="UniProtKB-KW"/>
</dbReference>
<feature type="compositionally biased region" description="Basic and acidic residues" evidence="15">
    <location>
        <begin position="1585"/>
        <end position="1598"/>
    </location>
</feature>
<comment type="subcellular location">
    <subcellularLocation>
        <location evidence="2">Cytoplasm</location>
    </subcellularLocation>
</comment>
<feature type="compositionally biased region" description="Polar residues" evidence="15">
    <location>
        <begin position="1546"/>
        <end position="1562"/>
    </location>
</feature>
<feature type="compositionally biased region" description="Polar residues" evidence="15">
    <location>
        <begin position="237"/>
        <end position="248"/>
    </location>
</feature>
<name>A0A087T3J6_STEMI</name>
<dbReference type="CDD" id="cd13983">
    <property type="entry name" value="STKc_WNK"/>
    <property type="match status" value="1"/>
</dbReference>
<dbReference type="GO" id="GO:0140693">
    <property type="term" value="F:molecular condensate scaffold activity"/>
    <property type="evidence" value="ECO:0007669"/>
    <property type="project" value="UniProtKB-ARBA"/>
</dbReference>
<keyword evidence="8" id="KW-0547">Nucleotide-binding</keyword>
<evidence type="ECO:0000259" key="16">
    <source>
        <dbReference type="PROSITE" id="PS50011"/>
    </source>
</evidence>
<feature type="region of interest" description="Disordered" evidence="15">
    <location>
        <begin position="133"/>
        <end position="269"/>
    </location>
</feature>
<keyword evidence="18" id="KW-1185">Reference proteome</keyword>
<feature type="compositionally biased region" description="Low complexity" evidence="15">
    <location>
        <begin position="1674"/>
        <end position="1689"/>
    </location>
</feature>
<dbReference type="SMART" id="SM00220">
    <property type="entry name" value="S_TKc"/>
    <property type="match status" value="1"/>
</dbReference>
<dbReference type="EC" id="2.7.11.1" evidence="3"/>
<reference evidence="17 18" key="1">
    <citation type="submission" date="2013-11" db="EMBL/GenBank/DDBJ databases">
        <title>Genome sequencing of Stegodyphus mimosarum.</title>
        <authorList>
            <person name="Bechsgaard J."/>
        </authorList>
    </citation>
    <scope>NUCLEOTIDE SEQUENCE [LARGE SCALE GENOMIC DNA]</scope>
</reference>
<dbReference type="PROSITE" id="PS00108">
    <property type="entry name" value="PROTEIN_KINASE_ST"/>
    <property type="match status" value="1"/>
</dbReference>
<dbReference type="GO" id="GO:0071474">
    <property type="term" value="P:cellular hyperosmotic response"/>
    <property type="evidence" value="ECO:0007669"/>
    <property type="project" value="UniProtKB-ARBA"/>
</dbReference>
<keyword evidence="11" id="KW-0175">Coiled coil</keyword>
<feature type="compositionally biased region" description="Basic and acidic residues" evidence="15">
    <location>
        <begin position="419"/>
        <end position="428"/>
    </location>
</feature>
<evidence type="ECO:0000256" key="5">
    <source>
        <dbReference type="ARBA" id="ARBA00022490"/>
    </source>
</evidence>
<keyword evidence="4" id="KW-0217">Developmental protein</keyword>
<feature type="region of interest" description="Disordered" evidence="15">
    <location>
        <begin position="1"/>
        <end position="72"/>
    </location>
</feature>
<evidence type="ECO:0000256" key="2">
    <source>
        <dbReference type="ARBA" id="ARBA00004496"/>
    </source>
</evidence>
<dbReference type="PANTHER" id="PTHR13902">
    <property type="entry name" value="SERINE/THREONINE-PROTEIN KINASE WNK WITH NO LYSINE -RELATED"/>
    <property type="match status" value="1"/>
</dbReference>
<feature type="compositionally biased region" description="Polar residues" evidence="15">
    <location>
        <begin position="181"/>
        <end position="190"/>
    </location>
</feature>
<feature type="compositionally biased region" description="Basic and acidic residues" evidence="15">
    <location>
        <begin position="307"/>
        <end position="318"/>
    </location>
</feature>
<keyword evidence="7" id="KW-0808">Transferase</keyword>
<dbReference type="SUPFAM" id="SSF56112">
    <property type="entry name" value="Protein kinase-like (PK-like)"/>
    <property type="match status" value="1"/>
</dbReference>
<feature type="compositionally biased region" description="Low complexity" evidence="15">
    <location>
        <begin position="2623"/>
        <end position="2633"/>
    </location>
</feature>
<feature type="region of interest" description="Disordered" evidence="15">
    <location>
        <begin position="2623"/>
        <end position="2642"/>
    </location>
</feature>
<feature type="compositionally biased region" description="Polar residues" evidence="15">
    <location>
        <begin position="94"/>
        <end position="110"/>
    </location>
</feature>
<comment type="catalytic activity">
    <reaction evidence="12">
        <text>L-threonyl-[protein] + ATP = O-phospho-L-threonyl-[protein] + ADP + H(+)</text>
        <dbReference type="Rhea" id="RHEA:46608"/>
        <dbReference type="Rhea" id="RHEA-COMP:11060"/>
        <dbReference type="Rhea" id="RHEA-COMP:11605"/>
        <dbReference type="ChEBI" id="CHEBI:15378"/>
        <dbReference type="ChEBI" id="CHEBI:30013"/>
        <dbReference type="ChEBI" id="CHEBI:30616"/>
        <dbReference type="ChEBI" id="CHEBI:61977"/>
        <dbReference type="ChEBI" id="CHEBI:456216"/>
        <dbReference type="EC" id="2.7.11.1"/>
    </reaction>
</comment>
<dbReference type="InterPro" id="IPR008271">
    <property type="entry name" value="Ser/Thr_kinase_AS"/>
</dbReference>
<keyword evidence="10" id="KW-0067">ATP-binding</keyword>
<dbReference type="InterPro" id="IPR011009">
    <property type="entry name" value="Kinase-like_dom_sf"/>
</dbReference>
<evidence type="ECO:0000256" key="11">
    <source>
        <dbReference type="ARBA" id="ARBA00023054"/>
    </source>
</evidence>
<comment type="cofactor">
    <cofactor evidence="1">
        <name>Mg(2+)</name>
        <dbReference type="ChEBI" id="CHEBI:18420"/>
    </cofactor>
</comment>
<dbReference type="Proteomes" id="UP000054359">
    <property type="component" value="Unassembled WGS sequence"/>
</dbReference>
<comment type="catalytic activity">
    <reaction evidence="13">
        <text>L-seryl-[protein] + ATP = O-phospho-L-seryl-[protein] + ADP + H(+)</text>
        <dbReference type="Rhea" id="RHEA:17989"/>
        <dbReference type="Rhea" id="RHEA-COMP:9863"/>
        <dbReference type="Rhea" id="RHEA-COMP:11604"/>
        <dbReference type="ChEBI" id="CHEBI:15378"/>
        <dbReference type="ChEBI" id="CHEBI:29999"/>
        <dbReference type="ChEBI" id="CHEBI:30616"/>
        <dbReference type="ChEBI" id="CHEBI:83421"/>
        <dbReference type="ChEBI" id="CHEBI:456216"/>
        <dbReference type="EC" id="2.7.11.1"/>
    </reaction>
</comment>
<keyword evidence="5" id="KW-0963">Cytoplasm</keyword>
<dbReference type="Pfam" id="PF00069">
    <property type="entry name" value="Pkinase"/>
    <property type="match status" value="1"/>
</dbReference>
<evidence type="ECO:0000256" key="7">
    <source>
        <dbReference type="ARBA" id="ARBA00022679"/>
    </source>
</evidence>
<feature type="region of interest" description="Disordered" evidence="15">
    <location>
        <begin position="1384"/>
        <end position="1413"/>
    </location>
</feature>
<dbReference type="Gene3D" id="3.10.20.90">
    <property type="entry name" value="Phosphatidylinositol 3-kinase Catalytic Subunit, Chain A, domain 1"/>
    <property type="match status" value="2"/>
</dbReference>
<feature type="domain" description="Protein kinase" evidence="16">
    <location>
        <begin position="439"/>
        <end position="697"/>
    </location>
</feature>
<sequence>MSRQHTSSSANGQFQNVESPSPTHKRRVTQNENRITPPSSMPHNRRQTISSAVSATQKPPVGRQRRQSPHRLSGSIIVACAQKGQPEAGKLERSVSNVGETSSLKLSRQTRSPERRLLEQQHAKIVSSHHTTCFSHSGKHAKSPTATSISVSSLSRNRGPRRAIVRVASADLSEGGGHSEPLTTNVSSVKKGSIPAPWSMSSRVPGSARKVGSSNSSPSRSLSEPHDVSSGIECHDSSSPGSPQSVPISENKEKEHDVEKESSTKLMEEKTFKKVSPRYNIRLMLTNSAFSNAEEPMCCNSSMVESNSKENETNEINDKALGSQKTVLSGKSESDKDTKHLESDANQKLEMTSADLGSLEQRTLSPPIKSPHSDSELTEFEKNTCEENTDNTDVILDGDKSIVADELKIVPLESSSSSEVREKDEAEKAQATSPDGRFLKFEEEVGRGSFKTVYKGLDTLTGVAVAWCELQERLNKSERQRFREEAEMLKGLQHPNIVRFYDYWEMDLPPKGKYLVLITELMTSGTLKTYLKRFKKINTKVVKSWCRQILKGLNFLHSRQPPIIHRDLKCDNIFITGTTGAVKIGDLGLATLKNRSFAKSVIGTPEFMAPEMYEEHYDESVDVYAFGMCILEMATSEYPYSECTGPAQIYKKVTNGILPQNFKKVEQPELKEIIGICISSTKEDRPTVKDLLQFEFFQEDLGLKVEFVNKEESIQSTSSKVELWLRLLDPKKRKEKHKENEAIQFEFDIETDNCDEVAQAMAKNNIILDEDIRTVAMLIRNQISYLTRERTRYQNKLALQEQSNMNRASQQTQLQNVAIQNQQVQMTVPQQFQNVSAQQHTEQLSQQKMQQEMFQQQVYQSQMQQMQMHINQQINAAPTQPQFTSQGYEVSDYQTQPQLHMQVSQFQDISSQGQIQSNQNQQILSQVTHGHMQAQQAVVHPQIQPQAQVVASHVISQTTIPTSGPQYQNPQVLHPQPMTSQNQSISNQYQASNQAYSQYQHVPPQSQSIQVPRYPNQAPLPNKQQVTLEGNSTSPDQFQNASQQQASHHIIQPLNGNLTSVSETYQMSNQQPLLQNFASSASIQNQQTIVTSQHSYSQNVQNMPTLQNQSQTQSPQKIVPSQQIQTQLSNINSQQLNQATIFTHQGHPQSPQKERVLSPLQSVKPAVQYQSFQDVTIQNNQTYQNYQDMQHVYVQASVTPGPNKQSSPGETGDLHDKESFDRAASSQLKQDAVSRQPSVESDGLTAEVAEELTFIPTDGLSSDILPDASHLPLGVNIQNNVTQHTSDQSGQKYIFVPGVQQPMNVDIQTILPVQNQGPMQVSQSHLGGQPQPHLDPNFSNAGLSGKPLDISENVSLVPRVDSSGSLPALSDDCKSGNIPIAESATDLDHTAEGAKHQKLNEKKKMKRRRTQDRSPKLTVIGVEDTMVECQLESTKGKTVTFKFDYTDTSPEEIANKLIITNLLAENHAEIFTDFIQEVIRQLKESPEKIPVIQYLESVSGNCSPPTMRKQTFKEHLELEKNLSMDSQDSSLPSTPQDQEKEWSPKKQGSPSRLGKSATQSDAAASRVALPSANTTLTDSQAVHSATDHKTSDTHEKSDVSVITTPLSKLTPGHQGNALVNVPVSHTSPDIPVVASETQSSILTKMPDTPQLGNQSVMPACQLMSDQAKRVQDLSSSSSSGGSTQHSQQQRPVVPDLSSLQLKLAQLTSTSCSMANDAGLCSASNIQGSVQSIPQTCSVPSIIPRNRGDVEQSTSEISAAATSVQLQITSAHTSSIVTPVPVPVVTVQSQATKLSLQPTENISSRRHTVATNIEGLKLELQKIHTPLVPSVNLKSNIEQGLQAIFSISSTAHTVTTPAHSTSYNHTHQLLSSSTPSLSTPTEGCTTASKTPAMQPFVDNSMQKTFGCGNCADVVIPETSSVPAFSRFKVTPVIESQPMMISSVSESVNNSTSAVVTTEATVKKQGRFQITRVADEIATTGLVQPSVHEVLNKDPQIIELGTCSSSANVSFNVVSSQEQKSLEISQHNNLLQHSCSNPALGSSGTEMITRVVHPPEMLLIRSVSDNIVSDEQSVKDNDTKNSFSIENNASDISLQQLNIMCPAQNREVNRITAHLTSEASETFQSEHCEKQLLGANELKDLNQSLPDIGKSYPQVIPDSGQSIMCNDLGKTADSKALITRQEPPSAFDCINVPMSEYVSPWRYCPSLSITSDLKVTLSGIQIPADVISGGHGTQNIFCTVDTCSSVASGYSGANQFPVLPHPHITNSHNITCAKKQEIPPLCANLEEISLIQQPVFKDANANPLHSALERGENIQPSHSELESKTLEILECNDEYLKVILERQEQERQELFRRHQQELYSYKMHHLRAHYGGKCCFHGKNYQSNVANIQTGNVPFSGFAYHLPVSKDQSSQECSITMSLNQNSHVNQVGIVACEPQHASYLRPSDLHQNAKIVSMAEMIPPVDSSMRKQSDFGVCVSEPCIRETFNHLHYAKNPTVQQTLRNDLNEICSLPVGQPIGGLSTASISDFSLTNIAMPQMQIHDVHTNQNMTALSNQTAVQRSTEAAPHSSPQTVRRIINATSAINVNPGFHQVMSHIASPVSVPQILSANTSNVHSQVLNVSLPYSPSSDDIVSSPSKHCFSRSNS</sequence>
<feature type="compositionally biased region" description="Polar residues" evidence="15">
    <location>
        <begin position="1571"/>
        <end position="1583"/>
    </location>
</feature>
<feature type="non-terminal residue" evidence="17">
    <location>
        <position position="2642"/>
    </location>
</feature>
<feature type="compositionally biased region" description="Basic and acidic residues" evidence="15">
    <location>
        <begin position="1386"/>
        <end position="1402"/>
    </location>
</feature>
<feature type="region of interest" description="Disordered" evidence="15">
    <location>
        <begin position="1665"/>
        <end position="1694"/>
    </location>
</feature>
<dbReference type="GO" id="GO:0004674">
    <property type="term" value="F:protein serine/threonine kinase activity"/>
    <property type="evidence" value="ECO:0007669"/>
    <property type="project" value="UniProtKB-KW"/>
</dbReference>
<dbReference type="InterPro" id="IPR024678">
    <property type="entry name" value="Kinase_OSR1/WNK_CCT"/>
</dbReference>
<feature type="region of interest" description="Disordered" evidence="15">
    <location>
        <begin position="960"/>
        <end position="1047"/>
    </location>
</feature>
<evidence type="ECO:0000256" key="4">
    <source>
        <dbReference type="ARBA" id="ARBA00022473"/>
    </source>
</evidence>
<dbReference type="InterPro" id="IPR056865">
    <property type="entry name" value="CCTL2_WNK"/>
</dbReference>
<dbReference type="GO" id="GO:0006884">
    <property type="term" value="P:cell volume homeostasis"/>
    <property type="evidence" value="ECO:0007669"/>
    <property type="project" value="UniProtKB-ARBA"/>
</dbReference>
<feature type="compositionally biased region" description="Polar residues" evidence="15">
    <location>
        <begin position="30"/>
        <end position="57"/>
    </location>
</feature>
<dbReference type="STRING" id="407821.A0A087T3J6"/>
<feature type="region of interest" description="Disordered" evidence="15">
    <location>
        <begin position="1522"/>
        <end position="1600"/>
    </location>
</feature>
<evidence type="ECO:0000256" key="1">
    <source>
        <dbReference type="ARBA" id="ARBA00001946"/>
    </source>
</evidence>
<feature type="region of interest" description="Disordered" evidence="15">
    <location>
        <begin position="414"/>
        <end position="434"/>
    </location>
</feature>
<evidence type="ECO:0000256" key="12">
    <source>
        <dbReference type="ARBA" id="ARBA00047899"/>
    </source>
</evidence>
<feature type="compositionally biased region" description="Basic and acidic residues" evidence="15">
    <location>
        <begin position="250"/>
        <end position="269"/>
    </location>
</feature>
<evidence type="ECO:0000313" key="18">
    <source>
        <dbReference type="Proteomes" id="UP000054359"/>
    </source>
</evidence>
<accession>A0A087T3J6</accession>
<feature type="compositionally biased region" description="Polar residues" evidence="15">
    <location>
        <begin position="960"/>
        <end position="985"/>
    </location>
</feature>
<protein>
    <recommendedName>
        <fullName evidence="3">non-specific serine/threonine protein kinase</fullName>
        <ecNumber evidence="3">2.7.11.1</ecNumber>
    </recommendedName>
</protein>
<dbReference type="Pfam" id="PF24889">
    <property type="entry name" value="CCTL2_WNK"/>
    <property type="match status" value="1"/>
</dbReference>
<feature type="region of interest" description="Disordered" evidence="15">
    <location>
        <begin position="85"/>
        <end position="110"/>
    </location>
</feature>
<comment type="similarity">
    <text evidence="14">Belongs to the protein kinase superfamily. Ser/Thr protein kinase family. WNK subfamily.</text>
</comment>
<evidence type="ECO:0000256" key="15">
    <source>
        <dbReference type="SAM" id="MobiDB-lite"/>
    </source>
</evidence>
<feature type="compositionally biased region" description="Basic and acidic residues" evidence="15">
    <location>
        <begin position="1212"/>
        <end position="1221"/>
    </location>
</feature>
<feature type="region of interest" description="Disordered" evidence="15">
    <location>
        <begin position="301"/>
        <end position="348"/>
    </location>
</feature>
<feature type="region of interest" description="Disordered" evidence="15">
    <location>
        <begin position="1198"/>
        <end position="1243"/>
    </location>
</feature>
<evidence type="ECO:0000256" key="13">
    <source>
        <dbReference type="ARBA" id="ARBA00048679"/>
    </source>
</evidence>
<feature type="compositionally biased region" description="Polar residues" evidence="15">
    <location>
        <begin position="144"/>
        <end position="156"/>
    </location>
</feature>
<dbReference type="InterPro" id="IPR050588">
    <property type="entry name" value="WNK_Ser-Thr_kinase"/>
</dbReference>
<dbReference type="FunFam" id="1.10.510.10:FF:000006">
    <property type="entry name" value="Serine/threonine-protein kinase WNK1 isoform 2"/>
    <property type="match status" value="1"/>
</dbReference>
<keyword evidence="9" id="KW-0418">Kinase</keyword>
<feature type="compositionally biased region" description="Polar residues" evidence="15">
    <location>
        <begin position="1224"/>
        <end position="1239"/>
    </location>
</feature>
<feature type="compositionally biased region" description="Basic and acidic residues" evidence="15">
    <location>
        <begin position="332"/>
        <end position="347"/>
    </location>
</feature>
<dbReference type="Pfam" id="PF12202">
    <property type="entry name" value="OSR1_C"/>
    <property type="match status" value="1"/>
</dbReference>
<evidence type="ECO:0000256" key="6">
    <source>
        <dbReference type="ARBA" id="ARBA00022527"/>
    </source>
</evidence>
<feature type="compositionally biased region" description="Polar residues" evidence="15">
    <location>
        <begin position="1523"/>
        <end position="1536"/>
    </location>
</feature>
<evidence type="ECO:0000313" key="17">
    <source>
        <dbReference type="EMBL" id="KFM59685.1"/>
    </source>
</evidence>
<evidence type="ECO:0000256" key="3">
    <source>
        <dbReference type="ARBA" id="ARBA00012513"/>
    </source>
</evidence>
<evidence type="ECO:0000256" key="8">
    <source>
        <dbReference type="ARBA" id="ARBA00022741"/>
    </source>
</evidence>
<feature type="compositionally biased region" description="Low complexity" evidence="15">
    <location>
        <begin position="986"/>
        <end position="1000"/>
    </location>
</feature>
<evidence type="ECO:0000256" key="9">
    <source>
        <dbReference type="ARBA" id="ARBA00022777"/>
    </source>
</evidence>
<dbReference type="Gene3D" id="3.30.200.20">
    <property type="entry name" value="Phosphorylase Kinase, domain 1"/>
    <property type="match status" value="1"/>
</dbReference>
<organism evidence="17 18">
    <name type="scientific">Stegodyphus mimosarum</name>
    <name type="common">African social velvet spider</name>
    <dbReference type="NCBI Taxonomy" id="407821"/>
    <lineage>
        <taxon>Eukaryota</taxon>
        <taxon>Metazoa</taxon>
        <taxon>Ecdysozoa</taxon>
        <taxon>Arthropoda</taxon>
        <taxon>Chelicerata</taxon>
        <taxon>Arachnida</taxon>
        <taxon>Araneae</taxon>
        <taxon>Araneomorphae</taxon>
        <taxon>Entelegynae</taxon>
        <taxon>Eresoidea</taxon>
        <taxon>Eresidae</taxon>
        <taxon>Stegodyphus</taxon>
    </lineage>
</organism>
<dbReference type="GO" id="GO:0005737">
    <property type="term" value="C:cytoplasm"/>
    <property type="evidence" value="ECO:0007669"/>
    <property type="project" value="UniProtKB-SubCell"/>
</dbReference>
<dbReference type="PROSITE" id="PS50011">
    <property type="entry name" value="PROTEIN_KINASE_DOM"/>
    <property type="match status" value="1"/>
</dbReference>
<keyword evidence="6" id="KW-0723">Serine/threonine-protein kinase</keyword>
<proteinExistence type="inferred from homology"/>
<dbReference type="OMA" id="SEPCIRE"/>
<dbReference type="Gene3D" id="1.10.510.10">
    <property type="entry name" value="Transferase(Phosphotransferase) domain 1"/>
    <property type="match status" value="1"/>
</dbReference>
<feature type="compositionally biased region" description="Polar residues" evidence="15">
    <location>
        <begin position="1"/>
        <end position="22"/>
    </location>
</feature>